<protein>
    <recommendedName>
        <fullName evidence="1">SGNH hydrolase-type esterase domain-containing protein</fullName>
    </recommendedName>
</protein>
<evidence type="ECO:0000259" key="1">
    <source>
        <dbReference type="Pfam" id="PF13472"/>
    </source>
</evidence>
<dbReference type="InterPro" id="IPR036514">
    <property type="entry name" value="SGNH_hydro_sf"/>
</dbReference>
<dbReference type="Proteomes" id="UP001163046">
    <property type="component" value="Unassembled WGS sequence"/>
</dbReference>
<evidence type="ECO:0000313" key="2">
    <source>
        <dbReference type="EMBL" id="KAJ7394561.1"/>
    </source>
</evidence>
<dbReference type="SUPFAM" id="SSF52266">
    <property type="entry name" value="SGNH hydrolase"/>
    <property type="match status" value="1"/>
</dbReference>
<dbReference type="Pfam" id="PF13472">
    <property type="entry name" value="Lipase_GDSL_2"/>
    <property type="match status" value="1"/>
</dbReference>
<proteinExistence type="predicted"/>
<dbReference type="EMBL" id="MU825396">
    <property type="protein sequence ID" value="KAJ7394561.1"/>
    <property type="molecule type" value="Genomic_DNA"/>
</dbReference>
<sequence>MADSIKPKVMVVGHSFVHRLHSFLRRGKDSHFEQDLGLGHTCALRFFGTGGRTVPKTCLFDCETIKSFNPDVVILELGSNDLTAEDARPETVGSALADLVIHLFEVMNTSKIFVCQILHRTISPRPSYNIDVDKLNKYLKTVVNDIPNACYWRHRGMLLPSQDIIAVDGVHLNEHGQYLLYQSYHGAVIQALKLLDIRITT</sequence>
<dbReference type="InterPro" id="IPR013830">
    <property type="entry name" value="SGNH_hydro"/>
</dbReference>
<dbReference type="OrthoDB" id="5988729at2759"/>
<organism evidence="2 3">
    <name type="scientific">Desmophyllum pertusum</name>
    <dbReference type="NCBI Taxonomy" id="174260"/>
    <lineage>
        <taxon>Eukaryota</taxon>
        <taxon>Metazoa</taxon>
        <taxon>Cnidaria</taxon>
        <taxon>Anthozoa</taxon>
        <taxon>Hexacorallia</taxon>
        <taxon>Scleractinia</taxon>
        <taxon>Caryophylliina</taxon>
        <taxon>Caryophylliidae</taxon>
        <taxon>Desmophyllum</taxon>
    </lineage>
</organism>
<dbReference type="Gene3D" id="3.40.50.1110">
    <property type="entry name" value="SGNH hydrolase"/>
    <property type="match status" value="1"/>
</dbReference>
<accession>A0A9X0A6X3</accession>
<name>A0A9X0A6X3_9CNID</name>
<keyword evidence="3" id="KW-1185">Reference proteome</keyword>
<gene>
    <name evidence="2" type="ORF">OS493_000377</name>
</gene>
<feature type="domain" description="SGNH hydrolase-type esterase" evidence="1">
    <location>
        <begin position="39"/>
        <end position="177"/>
    </location>
</feature>
<evidence type="ECO:0000313" key="3">
    <source>
        <dbReference type="Proteomes" id="UP001163046"/>
    </source>
</evidence>
<reference evidence="2" key="1">
    <citation type="submission" date="2023-01" db="EMBL/GenBank/DDBJ databases">
        <title>Genome assembly of the deep-sea coral Lophelia pertusa.</title>
        <authorList>
            <person name="Herrera S."/>
            <person name="Cordes E."/>
        </authorList>
    </citation>
    <scope>NUCLEOTIDE SEQUENCE</scope>
    <source>
        <strain evidence="2">USNM1676648</strain>
        <tissue evidence="2">Polyp</tissue>
    </source>
</reference>
<comment type="caution">
    <text evidence="2">The sequence shown here is derived from an EMBL/GenBank/DDBJ whole genome shotgun (WGS) entry which is preliminary data.</text>
</comment>
<dbReference type="AlphaFoldDB" id="A0A9X0A6X3"/>